<dbReference type="EMBL" id="HBGE01054697">
    <property type="protein sequence ID" value="CAD9153510.1"/>
    <property type="molecule type" value="Transcribed_RNA"/>
</dbReference>
<dbReference type="AlphaFoldDB" id="A0A7S1W7X7"/>
<evidence type="ECO:0000256" key="1">
    <source>
        <dbReference type="SAM" id="MobiDB-lite"/>
    </source>
</evidence>
<accession>A0A7S1W7X7</accession>
<proteinExistence type="predicted"/>
<feature type="region of interest" description="Disordered" evidence="1">
    <location>
        <begin position="156"/>
        <end position="266"/>
    </location>
</feature>
<organism evidence="2">
    <name type="scientific">Alexandrium catenella</name>
    <name type="common">Red tide dinoflagellate</name>
    <name type="synonym">Gonyaulax catenella</name>
    <dbReference type="NCBI Taxonomy" id="2925"/>
    <lineage>
        <taxon>Eukaryota</taxon>
        <taxon>Sar</taxon>
        <taxon>Alveolata</taxon>
        <taxon>Dinophyceae</taxon>
        <taxon>Gonyaulacales</taxon>
        <taxon>Pyrocystaceae</taxon>
        <taxon>Alexandrium</taxon>
    </lineage>
</organism>
<sequence>MATSLGWRDVGSVLLSKADAERRRADERRGEEGRVEPVFEGAVMSRRQPRKPPVDRGIEKDEGPALVTDLNAVVEKKPESRLKWLQQALLRAGKNQVKVGVVYDIVTHRRFLIDVRSGIGSQMKALLLANLHLFSTKQQKYFQSDASVFGDFPEAASAASRGGRNPVPQHEGDAREREREREREPSRRHEVDERESSKRRRRSSDTAGRGDAREHEREEMAAPSRTPAEGPPLGRPRLAEGSKARLDPRLFSRGAADEPSDDGSGA</sequence>
<feature type="compositionally biased region" description="Basic and acidic residues" evidence="1">
    <location>
        <begin position="52"/>
        <end position="61"/>
    </location>
</feature>
<protein>
    <submittedName>
        <fullName evidence="2">Uncharacterized protein</fullName>
    </submittedName>
</protein>
<reference evidence="2" key="1">
    <citation type="submission" date="2021-01" db="EMBL/GenBank/DDBJ databases">
        <authorList>
            <person name="Corre E."/>
            <person name="Pelletier E."/>
            <person name="Niang G."/>
            <person name="Scheremetjew M."/>
            <person name="Finn R."/>
            <person name="Kale V."/>
            <person name="Holt S."/>
            <person name="Cochrane G."/>
            <person name="Meng A."/>
            <person name="Brown T."/>
            <person name="Cohen L."/>
        </authorList>
    </citation>
    <scope>NUCLEOTIDE SEQUENCE</scope>
    <source>
        <strain evidence="2">OF101</strain>
    </source>
</reference>
<feature type="compositionally biased region" description="Basic and acidic residues" evidence="1">
    <location>
        <begin position="237"/>
        <end position="250"/>
    </location>
</feature>
<feature type="region of interest" description="Disordered" evidence="1">
    <location>
        <begin position="19"/>
        <end position="61"/>
    </location>
</feature>
<gene>
    <name evidence="2" type="ORF">ACAT0790_LOCUS32961</name>
</gene>
<feature type="compositionally biased region" description="Basic and acidic residues" evidence="1">
    <location>
        <begin position="208"/>
        <end position="220"/>
    </location>
</feature>
<feature type="compositionally biased region" description="Basic and acidic residues" evidence="1">
    <location>
        <begin position="170"/>
        <end position="196"/>
    </location>
</feature>
<feature type="compositionally biased region" description="Basic and acidic residues" evidence="1">
    <location>
        <begin position="19"/>
        <end position="37"/>
    </location>
</feature>
<name>A0A7S1W7X7_ALECA</name>
<evidence type="ECO:0000313" key="2">
    <source>
        <dbReference type="EMBL" id="CAD9153510.1"/>
    </source>
</evidence>